<dbReference type="EMBL" id="SMCP01000009">
    <property type="protein sequence ID" value="TCV85263.1"/>
    <property type="molecule type" value="Genomic_DNA"/>
</dbReference>
<accession>A0A4R3Y548</accession>
<dbReference type="SMART" id="SM00671">
    <property type="entry name" value="SEL1"/>
    <property type="match status" value="2"/>
</dbReference>
<protein>
    <submittedName>
        <fullName evidence="3">Sel1 repeat family protein</fullName>
    </submittedName>
    <submittedName>
        <fullName evidence="2">Sel1 repeat-containing protein</fullName>
    </submittedName>
</protein>
<keyword evidence="5" id="KW-1185">Reference proteome</keyword>
<organism evidence="2 4">
    <name type="scientific">Testudinibacter aquarius</name>
    <dbReference type="NCBI Taxonomy" id="1524974"/>
    <lineage>
        <taxon>Bacteria</taxon>
        <taxon>Pseudomonadati</taxon>
        <taxon>Pseudomonadota</taxon>
        <taxon>Gammaproteobacteria</taxon>
        <taxon>Pasteurellales</taxon>
        <taxon>Pasteurellaceae</taxon>
        <taxon>Testudinibacter</taxon>
    </lineage>
</organism>
<reference evidence="2 4" key="1">
    <citation type="submission" date="2019-03" db="EMBL/GenBank/DDBJ databases">
        <title>Genomic Encyclopedia of Type Strains, Phase IV (KMG-IV): sequencing the most valuable type-strain genomes for metagenomic binning, comparative biology and taxonomic classification.</title>
        <authorList>
            <person name="Goeker M."/>
        </authorList>
    </citation>
    <scope>NUCLEOTIDE SEQUENCE [LARGE SCALE GENOMIC DNA]</scope>
    <source>
        <strain evidence="2 4">DSM 28140</strain>
    </source>
</reference>
<dbReference type="RefSeq" id="WP_132967638.1">
    <property type="nucleotide sequence ID" value="NZ_LEKL01000083.1"/>
</dbReference>
<evidence type="ECO:0000313" key="4">
    <source>
        <dbReference type="Proteomes" id="UP000294619"/>
    </source>
</evidence>
<dbReference type="AlphaFoldDB" id="A0A4R3Y548"/>
<dbReference type="InterPro" id="IPR050767">
    <property type="entry name" value="Sel1_AlgK"/>
</dbReference>
<dbReference type="Proteomes" id="UP000305526">
    <property type="component" value="Unassembled WGS sequence"/>
</dbReference>
<dbReference type="InterPro" id="IPR011990">
    <property type="entry name" value="TPR-like_helical_dom_sf"/>
</dbReference>
<dbReference type="InterPro" id="IPR006597">
    <property type="entry name" value="Sel1-like"/>
</dbReference>
<dbReference type="Gene3D" id="1.25.40.10">
    <property type="entry name" value="Tetratricopeptide repeat domain"/>
    <property type="match status" value="1"/>
</dbReference>
<dbReference type="PANTHER" id="PTHR11102">
    <property type="entry name" value="SEL-1-LIKE PROTEIN"/>
    <property type="match status" value="1"/>
</dbReference>
<evidence type="ECO:0000313" key="5">
    <source>
        <dbReference type="Proteomes" id="UP000305526"/>
    </source>
</evidence>
<evidence type="ECO:0000313" key="2">
    <source>
        <dbReference type="EMBL" id="TCV85263.1"/>
    </source>
</evidence>
<dbReference type="Pfam" id="PF08238">
    <property type="entry name" value="Sel1"/>
    <property type="match status" value="3"/>
</dbReference>
<feature type="signal peptide" evidence="1">
    <location>
        <begin position="1"/>
        <end position="22"/>
    </location>
</feature>
<feature type="chain" id="PRO_5020860916" evidence="1">
    <location>
        <begin position="23"/>
        <end position="140"/>
    </location>
</feature>
<dbReference type="Proteomes" id="UP000294619">
    <property type="component" value="Unassembled WGS sequence"/>
</dbReference>
<gene>
    <name evidence="2" type="ORF">EDC16_10941</name>
    <name evidence="3" type="ORF">FHQ21_05630</name>
</gene>
<evidence type="ECO:0000313" key="3">
    <source>
        <dbReference type="EMBL" id="TNG92122.1"/>
    </source>
</evidence>
<comment type="caution">
    <text evidence="2">The sequence shown here is derived from an EMBL/GenBank/DDBJ whole genome shotgun (WGS) entry which is preliminary data.</text>
</comment>
<sequence>MLKYFYTALLTLVLSLPLNTQAESLAQLQTRAAQGDAQAQFELGDHYFLSDGGKESDQQAVMWFKKAAEQNFAEAQYALGQLSRDGIGVPQDYSQALYWLQQAAEQNHAKAQFDLAYLYLKVKQDYALAAQWLQKPPNKI</sequence>
<proteinExistence type="predicted"/>
<dbReference type="SUPFAM" id="SSF81901">
    <property type="entry name" value="HCP-like"/>
    <property type="match status" value="1"/>
</dbReference>
<reference evidence="3 5" key="2">
    <citation type="submission" date="2019-05" db="EMBL/GenBank/DDBJ databases">
        <title>Pasteurellaceae isolates from reptiles.</title>
        <authorList>
            <person name="Bojesen A.M."/>
            <person name="Lund E."/>
        </authorList>
    </citation>
    <scope>NUCLEOTIDE SEQUENCE [LARGE SCALE GENOMIC DNA]</scope>
    <source>
        <strain evidence="3 5">ELNT2x</strain>
    </source>
</reference>
<evidence type="ECO:0000256" key="1">
    <source>
        <dbReference type="SAM" id="SignalP"/>
    </source>
</evidence>
<dbReference type="PANTHER" id="PTHR11102:SF160">
    <property type="entry name" value="ERAD-ASSOCIATED E3 UBIQUITIN-PROTEIN LIGASE COMPONENT HRD3"/>
    <property type="match status" value="1"/>
</dbReference>
<name>A0A4R3Y548_9PAST</name>
<dbReference type="EMBL" id="VDGV01000039">
    <property type="protein sequence ID" value="TNG92122.1"/>
    <property type="molecule type" value="Genomic_DNA"/>
</dbReference>
<keyword evidence="1" id="KW-0732">Signal</keyword>